<name>A0AA41VFD3_PAPNU</name>
<sequence>PMIGALPGDIQLVVLRNMRNRAVAFGRIDNRIPNPSVFSHLVEIDEVLDGTEQLIDRIGTLAEIRKGQKIEWPMHSVTFM</sequence>
<gene>
    <name evidence="2" type="ORF">MKW94_009621</name>
    <name evidence="1" type="ORF">MKW94_024241</name>
</gene>
<evidence type="ECO:0000313" key="2">
    <source>
        <dbReference type="EMBL" id="MCL7051562.1"/>
    </source>
</evidence>
<accession>A0AA41VFD3</accession>
<protein>
    <submittedName>
        <fullName evidence="1">Uncharacterized protein</fullName>
    </submittedName>
</protein>
<comment type="caution">
    <text evidence="1">The sequence shown here is derived from an EMBL/GenBank/DDBJ whole genome shotgun (WGS) entry which is preliminary data.</text>
</comment>
<dbReference type="AlphaFoldDB" id="A0AA41VFD3"/>
<organism evidence="1 3">
    <name type="scientific">Papaver nudicaule</name>
    <name type="common">Iceland poppy</name>
    <dbReference type="NCBI Taxonomy" id="74823"/>
    <lineage>
        <taxon>Eukaryota</taxon>
        <taxon>Viridiplantae</taxon>
        <taxon>Streptophyta</taxon>
        <taxon>Embryophyta</taxon>
        <taxon>Tracheophyta</taxon>
        <taxon>Spermatophyta</taxon>
        <taxon>Magnoliopsida</taxon>
        <taxon>Ranunculales</taxon>
        <taxon>Papaveraceae</taxon>
        <taxon>Papaveroideae</taxon>
        <taxon>Papaver</taxon>
    </lineage>
</organism>
<evidence type="ECO:0000313" key="3">
    <source>
        <dbReference type="Proteomes" id="UP001177140"/>
    </source>
</evidence>
<dbReference type="EMBL" id="JAJJMA010209635">
    <property type="protein sequence ID" value="MCL7040188.1"/>
    <property type="molecule type" value="Genomic_DNA"/>
</dbReference>
<feature type="non-terminal residue" evidence="1">
    <location>
        <position position="1"/>
    </location>
</feature>
<proteinExistence type="predicted"/>
<dbReference type="Proteomes" id="UP001177140">
    <property type="component" value="Unassembled WGS sequence"/>
</dbReference>
<reference evidence="1" key="1">
    <citation type="submission" date="2022-03" db="EMBL/GenBank/DDBJ databases">
        <title>A functionally conserved STORR gene fusion in Papaver species that diverged 16.8 million years ago.</title>
        <authorList>
            <person name="Catania T."/>
        </authorList>
    </citation>
    <scope>NUCLEOTIDE SEQUENCE</scope>
    <source>
        <strain evidence="1">S-191538</strain>
    </source>
</reference>
<dbReference type="EMBL" id="JAJJMA010339880">
    <property type="protein sequence ID" value="MCL7051562.1"/>
    <property type="molecule type" value="Genomic_DNA"/>
</dbReference>
<keyword evidence="3" id="KW-1185">Reference proteome</keyword>
<evidence type="ECO:0000313" key="1">
    <source>
        <dbReference type="EMBL" id="MCL7040188.1"/>
    </source>
</evidence>